<sequence>MRITFNGVGEAFDQDLPNTSLLIESGACSLLADCGFTAAAAFWRAAADPSGLDAVYLSHFHGDHYFGLPQLLARFVDDGRTEPLTILGQSGVEQRVRELVNMAYTSLLDRAKFELRFLECRDGGTAELSGMRLSFALGDHPVPSLSLRVDSAGQSVFYSGDGRPTEATRALAKGCRMIVHESFSLDPDKPGHGTVDSSIDFAGEAGARILALVHVRRRVRHRLRDEILRRAAAAKGLEVLLPEPGDHVTLTGS</sequence>
<dbReference type="EMBL" id="CP046400">
    <property type="protein sequence ID" value="QGY39849.1"/>
    <property type="molecule type" value="Genomic_DNA"/>
</dbReference>
<name>A0A6I6JF97_9BACT</name>
<dbReference type="InterPro" id="IPR001279">
    <property type="entry name" value="Metallo-B-lactamas"/>
</dbReference>
<feature type="domain" description="Metallo-beta-lactamase" evidence="1">
    <location>
        <begin position="17"/>
        <end position="192"/>
    </location>
</feature>
<dbReference type="RefSeq" id="WP_158947074.1">
    <property type="nucleotide sequence ID" value="NZ_CP046400.1"/>
</dbReference>
<dbReference type="SUPFAM" id="SSF56281">
    <property type="entry name" value="Metallo-hydrolase/oxidoreductase"/>
    <property type="match status" value="1"/>
</dbReference>
<organism evidence="2 3">
    <name type="scientific">Pseudodesulfovibrio cashew</name>
    <dbReference type="NCBI Taxonomy" id="2678688"/>
    <lineage>
        <taxon>Bacteria</taxon>
        <taxon>Pseudomonadati</taxon>
        <taxon>Thermodesulfobacteriota</taxon>
        <taxon>Desulfovibrionia</taxon>
        <taxon>Desulfovibrionales</taxon>
        <taxon>Desulfovibrionaceae</taxon>
    </lineage>
</organism>
<evidence type="ECO:0000313" key="3">
    <source>
        <dbReference type="Proteomes" id="UP000428328"/>
    </source>
</evidence>
<evidence type="ECO:0000313" key="2">
    <source>
        <dbReference type="EMBL" id="QGY39849.1"/>
    </source>
</evidence>
<accession>A0A6I6JF97</accession>
<dbReference type="AlphaFoldDB" id="A0A6I6JF97"/>
<evidence type="ECO:0000259" key="1">
    <source>
        <dbReference type="SMART" id="SM00849"/>
    </source>
</evidence>
<dbReference type="SMART" id="SM00849">
    <property type="entry name" value="Lactamase_B"/>
    <property type="match status" value="1"/>
</dbReference>
<dbReference type="Pfam" id="PF23023">
    <property type="entry name" value="Anti-Pycsar_Apyc1"/>
    <property type="match status" value="1"/>
</dbReference>
<gene>
    <name evidence="2" type="ORF">GM415_06835</name>
</gene>
<keyword evidence="3" id="KW-1185">Reference proteome</keyword>
<keyword evidence="2" id="KW-0378">Hydrolase</keyword>
<protein>
    <submittedName>
        <fullName evidence="2">MBL fold metallo-hydrolase</fullName>
    </submittedName>
</protein>
<dbReference type="PANTHER" id="PTHR46018:SF2">
    <property type="entry name" value="ZINC PHOSPHODIESTERASE ELAC PROTEIN 1"/>
    <property type="match status" value="1"/>
</dbReference>
<dbReference type="GO" id="GO:0042781">
    <property type="term" value="F:3'-tRNA processing endoribonuclease activity"/>
    <property type="evidence" value="ECO:0007669"/>
    <property type="project" value="TreeGrafter"/>
</dbReference>
<reference evidence="2 3" key="1">
    <citation type="submission" date="2019-11" db="EMBL/GenBank/DDBJ databases">
        <authorList>
            <person name="Zheng R.K."/>
            <person name="Sun C.M."/>
        </authorList>
    </citation>
    <scope>NUCLEOTIDE SEQUENCE [LARGE SCALE GENOMIC DNA]</scope>
    <source>
        <strain evidence="2 3">SRB007</strain>
    </source>
</reference>
<dbReference type="PANTHER" id="PTHR46018">
    <property type="entry name" value="ZINC PHOSPHODIESTERASE ELAC PROTEIN 1"/>
    <property type="match status" value="1"/>
</dbReference>
<proteinExistence type="predicted"/>
<dbReference type="KEGG" id="psel:GM415_06835"/>
<dbReference type="InterPro" id="IPR036866">
    <property type="entry name" value="RibonucZ/Hydroxyglut_hydro"/>
</dbReference>
<dbReference type="Gene3D" id="3.60.15.10">
    <property type="entry name" value="Ribonuclease Z/Hydroxyacylglutathione hydrolase-like"/>
    <property type="match status" value="1"/>
</dbReference>
<dbReference type="Proteomes" id="UP000428328">
    <property type="component" value="Chromosome"/>
</dbReference>